<dbReference type="PRINTS" id="PR01857">
    <property type="entry name" value="ADAMTSFAMILY"/>
</dbReference>
<dbReference type="Proteomes" id="UP001497497">
    <property type="component" value="Unassembled WGS sequence"/>
</dbReference>
<feature type="domain" description="Peptidase M12B" evidence="19">
    <location>
        <begin position="296"/>
        <end position="519"/>
    </location>
</feature>
<dbReference type="Pfam" id="PF19236">
    <property type="entry name" value="ADAMTS_CR_3"/>
    <property type="match status" value="1"/>
</dbReference>
<feature type="disulfide bond" evidence="15">
    <location>
        <begin position="551"/>
        <end position="577"/>
    </location>
</feature>
<feature type="region of interest" description="Disordered" evidence="17">
    <location>
        <begin position="1055"/>
        <end position="1086"/>
    </location>
</feature>
<evidence type="ECO:0000256" key="4">
    <source>
        <dbReference type="ARBA" id="ARBA00022670"/>
    </source>
</evidence>
<comment type="caution">
    <text evidence="16">Lacks conserved residue(s) required for the propagation of feature annotation.</text>
</comment>
<dbReference type="PANTHER" id="PTHR13723">
    <property type="entry name" value="ADAMTS A DISINTEGRIN AND METALLOPROTEASE WITH THROMBOSPONDIN MOTIFS PROTEASE"/>
    <property type="match status" value="1"/>
</dbReference>
<name>A0AAV2HBE7_LYMST</name>
<feature type="active site" evidence="13 16">
    <location>
        <position position="455"/>
    </location>
</feature>
<organism evidence="20 21">
    <name type="scientific">Lymnaea stagnalis</name>
    <name type="common">Great pond snail</name>
    <name type="synonym">Helix stagnalis</name>
    <dbReference type="NCBI Taxonomy" id="6523"/>
    <lineage>
        <taxon>Eukaryota</taxon>
        <taxon>Metazoa</taxon>
        <taxon>Spiralia</taxon>
        <taxon>Lophotrochozoa</taxon>
        <taxon>Mollusca</taxon>
        <taxon>Gastropoda</taxon>
        <taxon>Heterobranchia</taxon>
        <taxon>Euthyneura</taxon>
        <taxon>Panpulmonata</taxon>
        <taxon>Hygrophila</taxon>
        <taxon>Lymnaeoidea</taxon>
        <taxon>Lymnaeidae</taxon>
        <taxon>Lymnaea</taxon>
    </lineage>
</organism>
<keyword evidence="5 14" id="KW-0479">Metal-binding</keyword>
<dbReference type="Gene3D" id="2.20.100.10">
    <property type="entry name" value="Thrombospondin type-1 (TSP1) repeat"/>
    <property type="match status" value="4"/>
</dbReference>
<evidence type="ECO:0000256" key="5">
    <source>
        <dbReference type="ARBA" id="ARBA00022723"/>
    </source>
</evidence>
<feature type="binding site" evidence="14 16">
    <location>
        <position position="458"/>
    </location>
    <ligand>
        <name>Zn(2+)</name>
        <dbReference type="ChEBI" id="CHEBI:29105"/>
        <note>catalytic</note>
    </ligand>
</feature>
<dbReference type="SUPFAM" id="SSF55486">
    <property type="entry name" value="Metalloproteases ('zincins'), catalytic domain"/>
    <property type="match status" value="1"/>
</dbReference>
<dbReference type="PANTHER" id="PTHR13723:SF311">
    <property type="entry name" value="ADAM CYSTEINE-RICH DOMAIN-CONTAINING PROTEIN"/>
    <property type="match status" value="1"/>
</dbReference>
<evidence type="ECO:0000256" key="14">
    <source>
        <dbReference type="PIRSR" id="PIRSR613273-2"/>
    </source>
</evidence>
<gene>
    <name evidence="20" type="ORF">GSLYS_00004857001</name>
</gene>
<feature type="compositionally biased region" description="Basic and acidic residues" evidence="17">
    <location>
        <begin position="1055"/>
        <end position="1064"/>
    </location>
</feature>
<dbReference type="EMBL" id="CAXITT010000074">
    <property type="protein sequence ID" value="CAL1530732.1"/>
    <property type="molecule type" value="Genomic_DNA"/>
</dbReference>
<dbReference type="Gene3D" id="2.60.120.830">
    <property type="match status" value="1"/>
</dbReference>
<keyword evidence="8" id="KW-0378">Hydrolase</keyword>
<feature type="binding site" evidence="14 16">
    <location>
        <position position="454"/>
    </location>
    <ligand>
        <name>Zn(2+)</name>
        <dbReference type="ChEBI" id="CHEBI:29105"/>
        <note>catalytic</note>
    </ligand>
</feature>
<protein>
    <recommendedName>
        <fullName evidence="19">Peptidase M12B domain-containing protein</fullName>
    </recommendedName>
</protein>
<evidence type="ECO:0000256" key="18">
    <source>
        <dbReference type="SAM" id="SignalP"/>
    </source>
</evidence>
<accession>A0AAV2HBE7</accession>
<evidence type="ECO:0000256" key="2">
    <source>
        <dbReference type="ARBA" id="ARBA00022525"/>
    </source>
</evidence>
<feature type="binding site" evidence="14">
    <location>
        <position position="402"/>
    </location>
    <ligand>
        <name>Ca(2+)</name>
        <dbReference type="ChEBI" id="CHEBI:29108"/>
        <label>1</label>
    </ligand>
</feature>
<dbReference type="AlphaFoldDB" id="A0AAV2HBE7"/>
<keyword evidence="12" id="KW-0325">Glycoprotein</keyword>
<evidence type="ECO:0000256" key="7">
    <source>
        <dbReference type="ARBA" id="ARBA00022737"/>
    </source>
</evidence>
<comment type="caution">
    <text evidence="20">The sequence shown here is derived from an EMBL/GenBank/DDBJ whole genome shotgun (WGS) entry which is preliminary data.</text>
</comment>
<dbReference type="FunFam" id="2.20.100.10:FF:000006">
    <property type="entry name" value="A disintegrin and metalloproteinase with thrombospondin motifs 1"/>
    <property type="match status" value="1"/>
</dbReference>
<feature type="disulfide bond" evidence="15">
    <location>
        <begin position="628"/>
        <end position="665"/>
    </location>
</feature>
<evidence type="ECO:0000256" key="15">
    <source>
        <dbReference type="PIRSR" id="PIRSR613273-3"/>
    </source>
</evidence>
<dbReference type="InterPro" id="IPR001590">
    <property type="entry name" value="Peptidase_M12B"/>
</dbReference>
<evidence type="ECO:0000256" key="13">
    <source>
        <dbReference type="PIRSR" id="PIRSR613273-1"/>
    </source>
</evidence>
<evidence type="ECO:0000256" key="16">
    <source>
        <dbReference type="PROSITE-ProRule" id="PRU00276"/>
    </source>
</evidence>
<feature type="binding site" evidence="14">
    <location>
        <position position="514"/>
    </location>
    <ligand>
        <name>Ca(2+)</name>
        <dbReference type="ChEBI" id="CHEBI:29108"/>
        <label>1</label>
    </ligand>
</feature>
<dbReference type="InterPro" id="IPR036383">
    <property type="entry name" value="TSP1_rpt_sf"/>
</dbReference>
<evidence type="ECO:0000259" key="19">
    <source>
        <dbReference type="PROSITE" id="PS50215"/>
    </source>
</evidence>
<feature type="disulfide bond" evidence="15">
    <location>
        <begin position="632"/>
        <end position="670"/>
    </location>
</feature>
<dbReference type="InterPro" id="IPR024079">
    <property type="entry name" value="MetalloPept_cat_dom_sf"/>
</dbReference>
<reference evidence="20 21" key="1">
    <citation type="submission" date="2024-04" db="EMBL/GenBank/DDBJ databases">
        <authorList>
            <consortium name="Genoscope - CEA"/>
            <person name="William W."/>
        </authorList>
    </citation>
    <scope>NUCLEOTIDE SEQUENCE [LARGE SCALE GENOMIC DNA]</scope>
</reference>
<evidence type="ECO:0000256" key="11">
    <source>
        <dbReference type="ARBA" id="ARBA00023157"/>
    </source>
</evidence>
<feature type="disulfide bond" evidence="15">
    <location>
        <begin position="590"/>
        <end position="605"/>
    </location>
</feature>
<dbReference type="Pfam" id="PF00090">
    <property type="entry name" value="TSP_1"/>
    <property type="match status" value="1"/>
</dbReference>
<feature type="disulfide bond" evidence="15">
    <location>
        <begin position="565"/>
        <end position="600"/>
    </location>
</feature>
<feature type="non-terminal residue" evidence="20">
    <location>
        <position position="1086"/>
    </location>
</feature>
<keyword evidence="3" id="KW-0272">Extracellular matrix</keyword>
<dbReference type="GO" id="GO:0004222">
    <property type="term" value="F:metalloendopeptidase activity"/>
    <property type="evidence" value="ECO:0007669"/>
    <property type="project" value="InterPro"/>
</dbReference>
<sequence>MTCSFLLSATFVAIVTSLLAISWSQPADHREFNQRRTDLLFSQLNQFETIIPQLVDHQGNFLSYDVSHSSALRHSSIQHSRSKRWARKDWAKHPDSAPNPNLYLDGTDQIGRNSVFYKLSAYGREFHLNLTLNTQLLTKDFAVEFIQDNDRSKSTDEIWDCHYTGAGIGSDSSDAAISNCNGLHGVFSTSTDDYFVEPLWNHSNVVGVEGHPHVVYSRSSLKLGDISRYCGVSDHKRRKYSKWYRKRSGKHNDVMKPKNQSPFWKWRPKEKHSYKRNITESRHPRMRTRRSVSREKHVETLVVVDKKMVDHHMKGLNDTSRRALTAYVLTIMNIVAKLFHNPTIGNAINIIVTRIFYLEAEKGDNLPQLNHHADMSLDSFCKWQRNITDNTGNTSDATFNHDNAVLITRYDICTYKNDPCGTLGLAPVEGMCEKERSCSINQDIGLASAFTIAHEIGHNIGMHHDGDGNQCGMPGKEPARLMAARLTRETSPFHWSSCSRKYVTDFLDSGQGWCLENIPLKREAYPRDLPGDAYDINAQCRFQFGANSRACKHKVGARDTKSHACQELWCMNESDSCVTNSIPAAEGTECHISKHKKGWCYRGECRNPKYDSHTVHGSWGEWGEWGICSRTCEGGVSASERECNNPEPKDGGKYCIGQRKRYKSCSVTPCPQGSEDFRQVQCKSFNTVPFRGSLYKWVPYSGEQVKPCSLVCMAEGYNFYTERSPKVKDGTKCYPDQPHVCINGDCHIVGCDGYLGSHVKEDNCRVCGGDNSTCRTISGLFDKPLPKGAYQEIVTIPKGAMHLKVIEAKYSRNYLALKDTHDHYFINGEWTIDWPRKFPIAGTVFHYKLSEHEPESLLALGPTKEDLVIMMLLQEDNRGILYQYNLPVNTSDTSDISLYTWVHSGWSTCSKSCSRGTSVSKARCVHKSDGESVDDKYCDRQPRPSDHTRACNEDPCPPRWSFGQWSDCSQTCGEGHRTRLVVCRQIIGDGEQLVLDDSECAEPKPASERECRLEECPPEWHTFEWSECTPSCGPGEKNRRVLCMSSDAATYLDERRCKADDKPPTRQTCMNRECPPPQWRKGEWSQ</sequence>
<evidence type="ECO:0000256" key="1">
    <source>
        <dbReference type="ARBA" id="ARBA00004498"/>
    </source>
</evidence>
<dbReference type="Gene3D" id="3.40.1620.60">
    <property type="match status" value="1"/>
</dbReference>
<evidence type="ECO:0000256" key="9">
    <source>
        <dbReference type="ARBA" id="ARBA00022833"/>
    </source>
</evidence>
<evidence type="ECO:0000313" key="20">
    <source>
        <dbReference type="EMBL" id="CAL1530732.1"/>
    </source>
</evidence>
<evidence type="ECO:0000313" key="21">
    <source>
        <dbReference type="Proteomes" id="UP001497497"/>
    </source>
</evidence>
<dbReference type="CDD" id="cd04273">
    <property type="entry name" value="ZnMc_ADAMTS_like"/>
    <property type="match status" value="1"/>
</dbReference>
<dbReference type="Pfam" id="PF19030">
    <property type="entry name" value="TSP1_ADAMTS"/>
    <property type="match status" value="3"/>
</dbReference>
<dbReference type="InterPro" id="IPR041645">
    <property type="entry name" value="ADAMTS_CR_2"/>
</dbReference>
<dbReference type="InterPro" id="IPR045371">
    <property type="entry name" value="ADAMTS_CR_3"/>
</dbReference>
<dbReference type="Pfam" id="PF17771">
    <property type="entry name" value="ADAMTS_CR_2"/>
    <property type="match status" value="1"/>
</dbReference>
<dbReference type="SMART" id="SM00209">
    <property type="entry name" value="TSP1"/>
    <property type="match status" value="4"/>
</dbReference>
<feature type="disulfide bond" evidence="15">
    <location>
        <begin position="643"/>
        <end position="655"/>
    </location>
</feature>
<dbReference type="GO" id="GO:0031012">
    <property type="term" value="C:extracellular matrix"/>
    <property type="evidence" value="ECO:0007669"/>
    <property type="project" value="TreeGrafter"/>
</dbReference>
<dbReference type="InterPro" id="IPR002870">
    <property type="entry name" value="Peptidase_M12B_N"/>
</dbReference>
<evidence type="ECO:0000256" key="6">
    <source>
        <dbReference type="ARBA" id="ARBA00022729"/>
    </source>
</evidence>
<keyword evidence="4" id="KW-0645">Protease</keyword>
<feature type="binding site" evidence="14">
    <location>
        <position position="299"/>
    </location>
    <ligand>
        <name>Ca(2+)</name>
        <dbReference type="ChEBI" id="CHEBI:29108"/>
        <label>2</label>
    </ligand>
</feature>
<feature type="signal peptide" evidence="18">
    <location>
        <begin position="1"/>
        <end position="20"/>
    </location>
</feature>
<feature type="disulfide bond" evidence="15">
    <location>
        <begin position="540"/>
        <end position="570"/>
    </location>
</feature>
<keyword evidence="2" id="KW-0964">Secreted</keyword>
<dbReference type="Gene3D" id="3.40.390.10">
    <property type="entry name" value="Collagenase (Catalytic Domain)"/>
    <property type="match status" value="1"/>
</dbReference>
<comment type="subcellular location">
    <subcellularLocation>
        <location evidence="1">Secreted</location>
        <location evidence="1">Extracellular space</location>
        <location evidence="1">Extracellular matrix</location>
    </subcellularLocation>
</comment>
<feature type="disulfide bond" evidence="15">
    <location>
        <begin position="413"/>
        <end position="420"/>
    </location>
</feature>
<feature type="chain" id="PRO_5043539328" description="Peptidase M12B domain-containing protein" evidence="18">
    <location>
        <begin position="21"/>
        <end position="1086"/>
    </location>
</feature>
<evidence type="ECO:0000256" key="3">
    <source>
        <dbReference type="ARBA" id="ARBA00022530"/>
    </source>
</evidence>
<dbReference type="Pfam" id="PF05986">
    <property type="entry name" value="ADAMTS_spacer1"/>
    <property type="match status" value="1"/>
</dbReference>
<dbReference type="GO" id="GO:0030198">
    <property type="term" value="P:extracellular matrix organization"/>
    <property type="evidence" value="ECO:0007669"/>
    <property type="project" value="InterPro"/>
</dbReference>
<comment type="cofactor">
    <cofactor evidence="14">
        <name>Zn(2+)</name>
        <dbReference type="ChEBI" id="CHEBI:29105"/>
    </cofactor>
    <text evidence="14">Binds 1 zinc ion per subunit.</text>
</comment>
<dbReference type="FunFam" id="2.20.100.10:FF:000005">
    <property type="entry name" value="ADAM metallopeptidase with thrombospondin type 1 motif 9"/>
    <property type="match status" value="3"/>
</dbReference>
<feature type="binding site" evidence="14">
    <location>
        <position position="299"/>
    </location>
    <ligand>
        <name>Ca(2+)</name>
        <dbReference type="ChEBI" id="CHEBI:29108"/>
        <label>1</label>
    </ligand>
</feature>
<evidence type="ECO:0000256" key="12">
    <source>
        <dbReference type="ARBA" id="ARBA00023180"/>
    </source>
</evidence>
<keyword evidence="10" id="KW-0482">Metalloprotease</keyword>
<dbReference type="InterPro" id="IPR013273">
    <property type="entry name" value="ADAMTS/ADAMTS-like"/>
</dbReference>
<dbReference type="PROSITE" id="PS50092">
    <property type="entry name" value="TSP1"/>
    <property type="match status" value="4"/>
</dbReference>
<feature type="disulfide bond" evidence="15">
    <location>
        <begin position="432"/>
        <end position="514"/>
    </location>
</feature>
<proteinExistence type="predicted"/>
<dbReference type="FunFam" id="2.60.120.830:FF:000001">
    <property type="entry name" value="A disintegrin and metalloproteinase with thrombospondin motifs 1"/>
    <property type="match status" value="1"/>
</dbReference>
<keyword evidence="6 18" id="KW-0732">Signal</keyword>
<dbReference type="GO" id="GO:0046872">
    <property type="term" value="F:metal ion binding"/>
    <property type="evidence" value="ECO:0007669"/>
    <property type="project" value="UniProtKB-KW"/>
</dbReference>
<feature type="binding site" evidence="14 16">
    <location>
        <position position="464"/>
    </location>
    <ligand>
        <name>Zn(2+)</name>
        <dbReference type="ChEBI" id="CHEBI:29105"/>
        <note>catalytic</note>
    </ligand>
</feature>
<evidence type="ECO:0000256" key="17">
    <source>
        <dbReference type="SAM" id="MobiDB-lite"/>
    </source>
</evidence>
<dbReference type="SUPFAM" id="SSF82895">
    <property type="entry name" value="TSP-1 type 1 repeat"/>
    <property type="match status" value="4"/>
</dbReference>
<dbReference type="Pfam" id="PF01421">
    <property type="entry name" value="Reprolysin"/>
    <property type="match status" value="1"/>
</dbReference>
<dbReference type="InterPro" id="IPR010294">
    <property type="entry name" value="ADAMTS_spacer1"/>
</dbReference>
<feature type="disulfide bond" evidence="15">
    <location>
        <begin position="381"/>
        <end position="438"/>
    </location>
</feature>
<keyword evidence="11 15" id="KW-1015">Disulfide bond</keyword>
<dbReference type="PROSITE" id="PS50215">
    <property type="entry name" value="ADAM_MEPRO"/>
    <property type="match status" value="1"/>
</dbReference>
<evidence type="ECO:0000256" key="8">
    <source>
        <dbReference type="ARBA" id="ARBA00022801"/>
    </source>
</evidence>
<dbReference type="FunFam" id="3.40.390.10:FF:000001">
    <property type="entry name" value="A disintegrin and metalloproteinase with thrombospondin motifs 1"/>
    <property type="match status" value="1"/>
</dbReference>
<keyword evidence="14" id="KW-0106">Calcium</keyword>
<dbReference type="Pfam" id="PF01562">
    <property type="entry name" value="Pep_M12B_propep"/>
    <property type="match status" value="1"/>
</dbReference>
<dbReference type="GO" id="GO:0006508">
    <property type="term" value="P:proteolysis"/>
    <property type="evidence" value="ECO:0007669"/>
    <property type="project" value="UniProtKB-KW"/>
</dbReference>
<evidence type="ECO:0000256" key="10">
    <source>
        <dbReference type="ARBA" id="ARBA00023049"/>
    </source>
</evidence>
<dbReference type="InterPro" id="IPR050439">
    <property type="entry name" value="ADAMTS_ADAMTS-like"/>
</dbReference>
<keyword evidence="9 14" id="KW-0862">Zinc</keyword>
<keyword evidence="7" id="KW-0677">Repeat</keyword>
<dbReference type="InterPro" id="IPR000884">
    <property type="entry name" value="TSP1_rpt"/>
</dbReference>
<keyword evidence="21" id="KW-1185">Reference proteome</keyword>
<feature type="disulfide bond" evidence="15">
    <location>
        <begin position="471"/>
        <end position="498"/>
    </location>
</feature>